<proteinExistence type="predicted"/>
<accession>A0A2X2WF28</accession>
<protein>
    <submittedName>
        <fullName evidence="1">Putative outer membrane lipoprotein</fullName>
    </submittedName>
</protein>
<dbReference type="AlphaFoldDB" id="A0A2X2WF28"/>
<dbReference type="Proteomes" id="UP000251584">
    <property type="component" value="Unassembled WGS sequence"/>
</dbReference>
<dbReference type="PROSITE" id="PS51257">
    <property type="entry name" value="PROKAR_LIPOPROTEIN"/>
    <property type="match status" value="1"/>
</dbReference>
<reference evidence="1 2" key="1">
    <citation type="submission" date="2018-06" db="EMBL/GenBank/DDBJ databases">
        <authorList>
            <consortium name="Pathogen Informatics"/>
            <person name="Doyle S."/>
        </authorList>
    </citation>
    <scope>NUCLEOTIDE SEQUENCE [LARGE SCALE GENOMIC DNA]</scope>
    <source>
        <strain evidence="1 2">NCTC10786</strain>
    </source>
</reference>
<gene>
    <name evidence="1" type="ORF">NCTC10786_06201</name>
</gene>
<name>A0A2X2WF28_CITKO</name>
<organism evidence="1 2">
    <name type="scientific">Citrobacter koseri</name>
    <name type="common">Citrobacter diversus</name>
    <dbReference type="NCBI Taxonomy" id="545"/>
    <lineage>
        <taxon>Bacteria</taxon>
        <taxon>Pseudomonadati</taxon>
        <taxon>Pseudomonadota</taxon>
        <taxon>Gammaproteobacteria</taxon>
        <taxon>Enterobacterales</taxon>
        <taxon>Enterobacteriaceae</taxon>
        <taxon>Citrobacter</taxon>
    </lineage>
</organism>
<evidence type="ECO:0000313" key="2">
    <source>
        <dbReference type="Proteomes" id="UP000251584"/>
    </source>
</evidence>
<dbReference type="EMBL" id="UAVY01000011">
    <property type="protein sequence ID" value="SQB41912.1"/>
    <property type="molecule type" value="Genomic_DNA"/>
</dbReference>
<sequence length="40" mass="4493">MLKRLFSPIILIALILAGCQTPQGKFTPRTSCGNEILWVY</sequence>
<keyword evidence="1" id="KW-0449">Lipoprotein</keyword>
<evidence type="ECO:0000313" key="1">
    <source>
        <dbReference type="EMBL" id="SQB41912.1"/>
    </source>
</evidence>